<gene>
    <name evidence="2" type="ORF">g.64805</name>
</gene>
<protein>
    <submittedName>
        <fullName evidence="2">Uncharacterized protein</fullName>
    </submittedName>
</protein>
<evidence type="ECO:0000313" key="2">
    <source>
        <dbReference type="EMBL" id="JAP97053.1"/>
    </source>
</evidence>
<sequence>GPETTTTTTAATAARGESWSKTAEATRQTHQEKGAKVANIRVCAPVTIPHKERSTIGGRALGSSHGGEPTVERVRGYTLPFRAVRRDLVPLQTVPLTKLRELATEIATGHTIECAEVRTETEVAASEYPGYVPWIWRRHKLLPVPDPTHSALHLRCSML</sequence>
<name>A0A146KKE7_LYGHE</name>
<feature type="region of interest" description="Disordered" evidence="1">
    <location>
        <begin position="1"/>
        <end position="32"/>
    </location>
</feature>
<dbReference type="AlphaFoldDB" id="A0A146KKE7"/>
<feature type="compositionally biased region" description="Low complexity" evidence="1">
    <location>
        <begin position="1"/>
        <end position="14"/>
    </location>
</feature>
<proteinExistence type="predicted"/>
<feature type="non-terminal residue" evidence="2">
    <location>
        <position position="1"/>
    </location>
</feature>
<organism evidence="2">
    <name type="scientific">Lygus hesperus</name>
    <name type="common">Western plant bug</name>
    <dbReference type="NCBI Taxonomy" id="30085"/>
    <lineage>
        <taxon>Eukaryota</taxon>
        <taxon>Metazoa</taxon>
        <taxon>Ecdysozoa</taxon>
        <taxon>Arthropoda</taxon>
        <taxon>Hexapoda</taxon>
        <taxon>Insecta</taxon>
        <taxon>Pterygota</taxon>
        <taxon>Neoptera</taxon>
        <taxon>Paraneoptera</taxon>
        <taxon>Hemiptera</taxon>
        <taxon>Heteroptera</taxon>
        <taxon>Panheteroptera</taxon>
        <taxon>Cimicomorpha</taxon>
        <taxon>Miridae</taxon>
        <taxon>Mirini</taxon>
        <taxon>Lygus</taxon>
    </lineage>
</organism>
<dbReference type="EMBL" id="GDHC01021575">
    <property type="protein sequence ID" value="JAP97053.1"/>
    <property type="molecule type" value="Transcribed_RNA"/>
</dbReference>
<accession>A0A146KKE7</accession>
<reference evidence="2" key="1">
    <citation type="journal article" date="2016" name="Gigascience">
        <title>De novo construction of an expanded transcriptome assembly for the western tarnished plant bug, Lygus hesperus.</title>
        <authorList>
            <person name="Tassone E.E."/>
            <person name="Geib S.M."/>
            <person name="Hall B."/>
            <person name="Fabrick J.A."/>
            <person name="Brent C.S."/>
            <person name="Hull J.J."/>
        </authorList>
    </citation>
    <scope>NUCLEOTIDE SEQUENCE</scope>
</reference>
<evidence type="ECO:0000256" key="1">
    <source>
        <dbReference type="SAM" id="MobiDB-lite"/>
    </source>
</evidence>